<reference evidence="5 6" key="1">
    <citation type="journal article" date="2013" name="Genome Biol.">
        <title>Draft genome of the mountain pine beetle, Dendroctonus ponderosae Hopkins, a major forest pest.</title>
        <authorList>
            <person name="Keeling C.I."/>
            <person name="Yuen M.M."/>
            <person name="Liao N.Y."/>
            <person name="Docking T.R."/>
            <person name="Chan S.K."/>
            <person name="Taylor G.A."/>
            <person name="Palmquist D.L."/>
            <person name="Jackman S.D."/>
            <person name="Nguyen A."/>
            <person name="Li M."/>
            <person name="Henderson H."/>
            <person name="Janes J.K."/>
            <person name="Zhao Y."/>
            <person name="Pandoh P."/>
            <person name="Moore R."/>
            <person name="Sperling F.A."/>
            <person name="Huber D.P."/>
            <person name="Birol I."/>
            <person name="Jones S.J."/>
            <person name="Bohlmann J."/>
        </authorList>
    </citation>
    <scope>NUCLEOTIDE SEQUENCE</scope>
</reference>
<feature type="transmembrane region" description="Helical" evidence="1">
    <location>
        <begin position="290"/>
        <end position="307"/>
    </location>
</feature>
<dbReference type="AlphaFoldDB" id="U4U7K4"/>
<keyword evidence="1" id="KW-0812">Transmembrane</keyword>
<dbReference type="PANTHER" id="PTHR11161">
    <property type="entry name" value="O-ACYLTRANSFERASE"/>
    <property type="match status" value="1"/>
</dbReference>
<feature type="signal peptide" evidence="2">
    <location>
        <begin position="1"/>
        <end position="19"/>
    </location>
</feature>
<keyword evidence="1" id="KW-1133">Transmembrane helix</keyword>
<dbReference type="Pfam" id="PF20146">
    <property type="entry name" value="NRF"/>
    <property type="match status" value="1"/>
</dbReference>
<keyword evidence="1" id="KW-0472">Membrane</keyword>
<dbReference type="EMBL" id="KB631761">
    <property type="protein sequence ID" value="ERL85915.1"/>
    <property type="molecule type" value="Genomic_DNA"/>
</dbReference>
<dbReference type="InterPro" id="IPR052728">
    <property type="entry name" value="O2_lipid_transport_reg"/>
</dbReference>
<protein>
    <recommendedName>
        <fullName evidence="3">Nose resistant-to-fluoxetine protein N-terminal domain-containing protein</fullName>
    </recommendedName>
</protein>
<feature type="transmembrane region" description="Helical" evidence="1">
    <location>
        <begin position="219"/>
        <end position="241"/>
    </location>
</feature>
<dbReference type="EMBL" id="KB630423">
    <property type="protein sequence ID" value="ERL83595.1"/>
    <property type="molecule type" value="Genomic_DNA"/>
</dbReference>
<proteinExistence type="predicted"/>
<keyword evidence="2" id="KW-0732">Signal</keyword>
<evidence type="ECO:0000256" key="1">
    <source>
        <dbReference type="SAM" id="Phobius"/>
    </source>
</evidence>
<evidence type="ECO:0000259" key="3">
    <source>
        <dbReference type="SMART" id="SM00703"/>
    </source>
</evidence>
<accession>U4U7K4</accession>
<evidence type="ECO:0000313" key="6">
    <source>
        <dbReference type="Proteomes" id="UP000030742"/>
    </source>
</evidence>
<feature type="transmembrane region" description="Helical" evidence="1">
    <location>
        <begin position="371"/>
        <end position="390"/>
    </location>
</feature>
<dbReference type="PROSITE" id="PS51257">
    <property type="entry name" value="PROKAR_LIPOPROTEIN"/>
    <property type="match status" value="1"/>
</dbReference>
<dbReference type="GO" id="GO:0016747">
    <property type="term" value="F:acyltransferase activity, transferring groups other than amino-acyl groups"/>
    <property type="evidence" value="ECO:0007669"/>
    <property type="project" value="InterPro"/>
</dbReference>
<gene>
    <name evidence="4" type="ORF">D910_00701</name>
    <name evidence="5" type="ORF">D910_03330</name>
</gene>
<feature type="domain" description="Nose resistant-to-fluoxetine protein N-terminal" evidence="3">
    <location>
        <begin position="48"/>
        <end position="208"/>
    </location>
</feature>
<feature type="transmembrane region" description="Helical" evidence="1">
    <location>
        <begin position="462"/>
        <end position="482"/>
    </location>
</feature>
<dbReference type="Pfam" id="PF01757">
    <property type="entry name" value="Acyl_transf_3"/>
    <property type="match status" value="1"/>
</dbReference>
<sequence length="558" mass="62869">MIRVAFALIMAALWGGCAPQRSPFGGLSDVFDERRLLEIYIPTVNSADETCRNDSRFYAHELTQFRIWATEMFDASGKMPSGFLYGSSHDLGNFDECMEIRVPRPVPLRGQYCLAQFTVAPPAGTSLEHASSYYESDYLRASNDSMWAKLAVYAQDKTKGSRNELYFAFCLPSSCDYRELRSVLTHNAAILNNRSDFQVTVDVGSCQAATPTRYTAGDVAFIVFLGASLATVLLASGYEMALTRDSNRHWRLMGKRHELALCFSLPSNVRKLTAQGRNLDGLDCLAGMRVYSMLLIVLLHRIMFEFGSPMVNPKDVEKLYTQFETTLLLNGPILVETFFTLSGFLATYLMLGELQRKKGRVQMGAVYLHRVVRMTPTYAVVLAFYCTLLVKLGSGPFWQQRVGLEQQRCLASWWANLLYINNYVNTDQICMFQSWYITCDMNFFLFTPLLAWLLWKRPKVGVAVVGVLILASMLVVFAIVYVNKMDAMFMLYIKVLKDPVAHDTFKTLYIPGHMRGSSYLVGVLTGYIKHAMKEGSAKLPKAAVRIGKWQVGGAWALL</sequence>
<evidence type="ECO:0000313" key="5">
    <source>
        <dbReference type="EMBL" id="ERL85915.1"/>
    </source>
</evidence>
<name>U4U7K4_DENPD</name>
<dbReference type="InterPro" id="IPR006621">
    <property type="entry name" value="Nose-resist-to-fluoxetine_N"/>
</dbReference>
<evidence type="ECO:0000256" key="2">
    <source>
        <dbReference type="SAM" id="SignalP"/>
    </source>
</evidence>
<dbReference type="SMART" id="SM00703">
    <property type="entry name" value="NRF"/>
    <property type="match status" value="1"/>
</dbReference>
<organism evidence="5 6">
    <name type="scientific">Dendroctonus ponderosae</name>
    <name type="common">Mountain pine beetle</name>
    <dbReference type="NCBI Taxonomy" id="77166"/>
    <lineage>
        <taxon>Eukaryota</taxon>
        <taxon>Metazoa</taxon>
        <taxon>Ecdysozoa</taxon>
        <taxon>Arthropoda</taxon>
        <taxon>Hexapoda</taxon>
        <taxon>Insecta</taxon>
        <taxon>Pterygota</taxon>
        <taxon>Neoptera</taxon>
        <taxon>Endopterygota</taxon>
        <taxon>Coleoptera</taxon>
        <taxon>Polyphaga</taxon>
        <taxon>Cucujiformia</taxon>
        <taxon>Curculionidae</taxon>
        <taxon>Scolytinae</taxon>
        <taxon>Dendroctonus</taxon>
    </lineage>
</organism>
<feature type="transmembrane region" description="Helical" evidence="1">
    <location>
        <begin position="327"/>
        <end position="351"/>
    </location>
</feature>
<dbReference type="OrthoDB" id="10006435at2759"/>
<evidence type="ECO:0000313" key="4">
    <source>
        <dbReference type="EMBL" id="ERL83595.1"/>
    </source>
</evidence>
<feature type="chain" id="PRO_5007730800" description="Nose resistant-to-fluoxetine protein N-terminal domain-containing protein" evidence="2">
    <location>
        <begin position="20"/>
        <end position="558"/>
    </location>
</feature>
<dbReference type="Proteomes" id="UP000030742">
    <property type="component" value="Unassembled WGS sequence"/>
</dbReference>
<dbReference type="InterPro" id="IPR002656">
    <property type="entry name" value="Acyl_transf_3_dom"/>
</dbReference>
<dbReference type="PANTHER" id="PTHR11161:SF71">
    <property type="entry name" value="NOSE RESISTANT-TO-FLUOXETINE PROTEIN N-TERMINAL DOMAIN-CONTAINING PROTEIN"/>
    <property type="match status" value="1"/>
</dbReference>
<feature type="transmembrane region" description="Helical" evidence="1">
    <location>
        <begin position="435"/>
        <end position="455"/>
    </location>
</feature>